<dbReference type="PANTHER" id="PTHR21092:SF0">
    <property type="entry name" value="NICASTRIN"/>
    <property type="match status" value="1"/>
</dbReference>
<dbReference type="PANTHER" id="PTHR21092">
    <property type="entry name" value="NICASTRIN"/>
    <property type="match status" value="1"/>
</dbReference>
<organism evidence="11 12">
    <name type="scientific">Megaselia scalaris</name>
    <name type="common">Humpbacked fly</name>
    <name type="synonym">Phora scalaris</name>
    <dbReference type="NCBI Taxonomy" id="36166"/>
    <lineage>
        <taxon>Eukaryota</taxon>
        <taxon>Metazoa</taxon>
        <taxon>Ecdysozoa</taxon>
        <taxon>Arthropoda</taxon>
        <taxon>Hexapoda</taxon>
        <taxon>Insecta</taxon>
        <taxon>Pterygota</taxon>
        <taxon>Neoptera</taxon>
        <taxon>Endopterygota</taxon>
        <taxon>Diptera</taxon>
        <taxon>Brachycera</taxon>
        <taxon>Muscomorpha</taxon>
        <taxon>Platypezoidea</taxon>
        <taxon>Phoridae</taxon>
        <taxon>Megaseliini</taxon>
        <taxon>Megaselia</taxon>
    </lineage>
</organism>
<evidence type="ECO:0000256" key="2">
    <source>
        <dbReference type="ARBA" id="ARBA00007717"/>
    </source>
</evidence>
<name>T1GH01_MEGSC</name>
<keyword evidence="8" id="KW-0472">Membrane</keyword>
<comment type="similarity">
    <text evidence="2">Belongs to the nicastrin family.</text>
</comment>
<reference evidence="12" key="1">
    <citation type="submission" date="2013-02" db="EMBL/GenBank/DDBJ databases">
        <authorList>
            <person name="Hughes D."/>
        </authorList>
    </citation>
    <scope>NUCLEOTIDE SEQUENCE</scope>
    <source>
        <strain>Durham</strain>
        <strain evidence="12">NC isolate 2 -- Noor lab</strain>
    </source>
</reference>
<reference evidence="11" key="2">
    <citation type="submission" date="2015-06" db="UniProtKB">
        <authorList>
            <consortium name="EnsemblMetazoa"/>
        </authorList>
    </citation>
    <scope>IDENTIFICATION</scope>
</reference>
<dbReference type="SUPFAM" id="SSF53187">
    <property type="entry name" value="Zn-dependent exopeptidases"/>
    <property type="match status" value="1"/>
</dbReference>
<dbReference type="Gene3D" id="3.40.630.10">
    <property type="entry name" value="Zn peptidases"/>
    <property type="match status" value="1"/>
</dbReference>
<keyword evidence="9" id="KW-0325">Glycoprotein</keyword>
<protein>
    <recommendedName>
        <fullName evidence="3">Nicastrin</fullName>
    </recommendedName>
</protein>
<dbReference type="InterPro" id="IPR041084">
    <property type="entry name" value="Ncstrn_small"/>
</dbReference>
<dbReference type="GO" id="GO:0016485">
    <property type="term" value="P:protein processing"/>
    <property type="evidence" value="ECO:0007669"/>
    <property type="project" value="InterPro"/>
</dbReference>
<dbReference type="GO" id="GO:0007219">
    <property type="term" value="P:Notch signaling pathway"/>
    <property type="evidence" value="ECO:0007669"/>
    <property type="project" value="UniProtKB-KW"/>
</dbReference>
<keyword evidence="4" id="KW-0812">Transmembrane</keyword>
<dbReference type="InterPro" id="IPR008710">
    <property type="entry name" value="Nicastrin"/>
</dbReference>
<evidence type="ECO:0000256" key="6">
    <source>
        <dbReference type="ARBA" id="ARBA00022976"/>
    </source>
</evidence>
<keyword evidence="5" id="KW-0732">Signal</keyword>
<keyword evidence="7" id="KW-1133">Transmembrane helix</keyword>
<accession>T1GH01</accession>
<evidence type="ECO:0000256" key="7">
    <source>
        <dbReference type="ARBA" id="ARBA00022989"/>
    </source>
</evidence>
<evidence type="ECO:0000313" key="11">
    <source>
        <dbReference type="EnsemblMetazoa" id="MESCA002683-PA"/>
    </source>
</evidence>
<dbReference type="GO" id="GO:0007220">
    <property type="term" value="P:Notch receptor processing"/>
    <property type="evidence" value="ECO:0007669"/>
    <property type="project" value="TreeGrafter"/>
</dbReference>
<evidence type="ECO:0000256" key="4">
    <source>
        <dbReference type="ARBA" id="ARBA00022692"/>
    </source>
</evidence>
<evidence type="ECO:0000256" key="8">
    <source>
        <dbReference type="ARBA" id="ARBA00023136"/>
    </source>
</evidence>
<dbReference type="STRING" id="36166.T1GH01"/>
<evidence type="ECO:0000256" key="1">
    <source>
        <dbReference type="ARBA" id="ARBA00004479"/>
    </source>
</evidence>
<keyword evidence="12" id="KW-1185">Reference proteome</keyword>
<evidence type="ECO:0000256" key="5">
    <source>
        <dbReference type="ARBA" id="ARBA00022729"/>
    </source>
</evidence>
<dbReference type="EnsemblMetazoa" id="MESCA002683-RA">
    <property type="protein sequence ID" value="MESCA002683-PA"/>
    <property type="gene ID" value="MESCA002683"/>
</dbReference>
<dbReference type="Pfam" id="PF05450">
    <property type="entry name" value="Nicastrin"/>
    <property type="match status" value="2"/>
</dbReference>
<dbReference type="Pfam" id="PF18266">
    <property type="entry name" value="Ncstrn_small"/>
    <property type="match status" value="1"/>
</dbReference>
<comment type="subcellular location">
    <subcellularLocation>
        <location evidence="1">Membrane</location>
        <topology evidence="1">Single-pass type I membrane protein</topology>
    </subcellularLocation>
</comment>
<evidence type="ECO:0000259" key="10">
    <source>
        <dbReference type="Pfam" id="PF18266"/>
    </source>
</evidence>
<dbReference type="GO" id="GO:0005886">
    <property type="term" value="C:plasma membrane"/>
    <property type="evidence" value="ECO:0007669"/>
    <property type="project" value="UniProtKB-ARBA"/>
</dbReference>
<evidence type="ECO:0000256" key="9">
    <source>
        <dbReference type="ARBA" id="ARBA00023180"/>
    </source>
</evidence>
<evidence type="ECO:0000313" key="12">
    <source>
        <dbReference type="Proteomes" id="UP000015102"/>
    </source>
</evidence>
<dbReference type="Proteomes" id="UP000015102">
    <property type="component" value="Unassembled WGS sequence"/>
</dbReference>
<dbReference type="AlphaFoldDB" id="T1GH01"/>
<keyword evidence="6" id="KW-0914">Notch signaling pathway</keyword>
<sequence>MKKLHSYIHDEHEPSNRFCLVYIAFPPRPVLSQVLQMNKSNLIVTFVGNDGNFIGHILSIDNELDVNHFGKTRRPNVSKHNWSYLFSTLECNPSDRVFLQRGRQHGVLYVIEKQQDFEYLLNSPTSPPYAPVVPPELFTRENLIKLKSAAKNISVVVLINKFDKLSSFSHELACPNQYSGINGTQGSCDLSRPETLWNPQGTGLMHEDFPFPIHYVADPSEIEKIVKCFKKFNDFEYENHPMRSLCSIEVKSFMSAAVNSEICIRRSNFINNLSPVKYCDPLEGKNIYATLFPRPQSVERVIDSNEKVILLTCRMDSTSMFDEVGLGAKDSLASYATLVSVAHMLAKILPNNSGITKNVMFVVFNGESYDYLGSQRFVYEMKKNNFPYVHTKTRPLTLENIDFMIDLGVLDDFDNLDIYTLTDTSKITQSFLREEQKFPVGTLSSKPSNAFYHSIYDDTVNLMNYTYKNKSLDFTTLMSKDEALKYFNETDVQMKVRNVASVIAITLYESLAGKTYQGNEFVNPILVDEFLFCFLESQDCPLFRASLRYTKGVILPAIPPPRYVSVANALRDAAIWSYRILGLLVSQKVEGKAMENCTIPPLNWYSGFSGAGECRLTTQNMTHARSPAFDIEELITNIVDIVKFI</sequence>
<dbReference type="EMBL" id="CAQQ02069696">
    <property type="status" value="NOT_ANNOTATED_CDS"/>
    <property type="molecule type" value="Genomic_DNA"/>
</dbReference>
<proteinExistence type="inferred from homology"/>
<feature type="domain" description="Nicastrin small lobe" evidence="10">
    <location>
        <begin position="102"/>
        <end position="256"/>
    </location>
</feature>
<dbReference type="HOGENOM" id="CLU_024257_0_0_1"/>
<evidence type="ECO:0000256" key="3">
    <source>
        <dbReference type="ARBA" id="ARBA00015303"/>
    </source>
</evidence>